<evidence type="ECO:0000313" key="4">
    <source>
        <dbReference type="EMBL" id="SLN49348.1"/>
    </source>
</evidence>
<evidence type="ECO:0000256" key="1">
    <source>
        <dbReference type="ARBA" id="ARBA00022801"/>
    </source>
</evidence>
<dbReference type="Gene3D" id="1.10.3020.10">
    <property type="entry name" value="alpha-amino acid ester hydrolase ( Helical cap domain)"/>
    <property type="match status" value="1"/>
</dbReference>
<dbReference type="Proteomes" id="UP000193900">
    <property type="component" value="Unassembled WGS sequence"/>
</dbReference>
<evidence type="ECO:0000313" key="5">
    <source>
        <dbReference type="Proteomes" id="UP000193900"/>
    </source>
</evidence>
<name>A0A1Y5T0M0_9RHOB</name>
<dbReference type="EMBL" id="FWFZ01000009">
    <property type="protein sequence ID" value="SLN49348.1"/>
    <property type="molecule type" value="Genomic_DNA"/>
</dbReference>
<dbReference type="Gene3D" id="2.60.120.260">
    <property type="entry name" value="Galactose-binding domain-like"/>
    <property type="match status" value="1"/>
</dbReference>
<dbReference type="SUPFAM" id="SSF49785">
    <property type="entry name" value="Galactose-binding domain-like"/>
    <property type="match status" value="1"/>
</dbReference>
<gene>
    <name evidence="4" type="primary">cocE</name>
    <name evidence="4" type="ORF">ROA7023_02118</name>
</gene>
<feature type="domain" description="Xaa-Pro dipeptidyl-peptidase C-terminal" evidence="3">
    <location>
        <begin position="314"/>
        <end position="549"/>
    </location>
</feature>
<accession>A0A1Y5T0M0</accession>
<dbReference type="AlphaFoldDB" id="A0A1Y5T0M0"/>
<dbReference type="NCBIfam" id="TIGR00976">
    <property type="entry name" value="CocE_NonD"/>
    <property type="match status" value="1"/>
</dbReference>
<keyword evidence="5" id="KW-1185">Reference proteome</keyword>
<dbReference type="GO" id="GO:0008239">
    <property type="term" value="F:dipeptidyl-peptidase activity"/>
    <property type="evidence" value="ECO:0007669"/>
    <property type="project" value="InterPro"/>
</dbReference>
<dbReference type="InterPro" id="IPR005674">
    <property type="entry name" value="CocE/Ser_esterase"/>
</dbReference>
<dbReference type="InterPro" id="IPR000383">
    <property type="entry name" value="Xaa-Pro-like_dom"/>
</dbReference>
<sequence length="566" mass="60388">MTGTFTIRDHVPVPMRDGIDLHADVWLPEGAGPFPVLLQRTPYIKEEPFGTQHISAMDFRGTLRRGYAIVVQDCRGRWSSDGQFDPFCNETADGHDTIAWLCAQPFCDGRIAMFGASYVGATQVLASLGAPEGLAAIAPNLTTARHDETWTSRGGAVELGFLYLWIIEALAGIDLQKRAGDMTPGALARARALLADLSADPDAAFRRLPLIDEGLVGLAPYVADWFETATAETTRLTELAETPVPALVIGGWNDIFVEGSIELFETLRGRWPTRAEVPDRLILGPWSHGNPSDFQGDLWHGYGSTTAPLLAEHLAFFEAAFAGACPDTPMVRYFRSGSNTWHAAPDWPLPGTAPREMFLDGAGGLSAAPGPDAALRYTADPSDPVPTTGGATFLPGLVMGKNSGPRDQAEVERRGDVLVLTSAPLEAAMEVTGRVEAVLWVATTAPCCDWTVRLCEVDATGASRGLVDGILRWDAPDGAAPAVVRVTLGHIGHLFAQGSRVRVQVASSNFPRFDRNPQSGAAPATATEADFRPAAQTVLVGAAHPSRIVLPVIPEAFPGGPEFTAL</sequence>
<dbReference type="PANTHER" id="PTHR43056">
    <property type="entry name" value="PEPTIDASE S9 PROLYL OLIGOPEPTIDASE"/>
    <property type="match status" value="1"/>
</dbReference>
<dbReference type="InterPro" id="IPR050585">
    <property type="entry name" value="Xaa-Pro_dipeptidyl-ppase/CocE"/>
</dbReference>
<organism evidence="4 5">
    <name type="scientific">Roseisalinus antarcticus</name>
    <dbReference type="NCBI Taxonomy" id="254357"/>
    <lineage>
        <taxon>Bacteria</taxon>
        <taxon>Pseudomonadati</taxon>
        <taxon>Pseudomonadota</taxon>
        <taxon>Alphaproteobacteria</taxon>
        <taxon>Rhodobacterales</taxon>
        <taxon>Roseobacteraceae</taxon>
        <taxon>Roseisalinus</taxon>
    </lineage>
</organism>
<dbReference type="Gene3D" id="3.40.50.1820">
    <property type="entry name" value="alpha/beta hydrolase"/>
    <property type="match status" value="1"/>
</dbReference>
<dbReference type="RefSeq" id="WP_085878989.1">
    <property type="nucleotide sequence ID" value="NZ_FWFZ01000009.1"/>
</dbReference>
<evidence type="ECO:0000259" key="3">
    <source>
        <dbReference type="SMART" id="SM00939"/>
    </source>
</evidence>
<dbReference type="PANTHER" id="PTHR43056:SF10">
    <property type="entry name" value="COCE_NOND FAMILY, PUTATIVE (AFU_ORTHOLOGUE AFUA_7G00600)-RELATED"/>
    <property type="match status" value="1"/>
</dbReference>
<dbReference type="SUPFAM" id="SSF53474">
    <property type="entry name" value="alpha/beta-Hydrolases"/>
    <property type="match status" value="1"/>
</dbReference>
<dbReference type="Pfam" id="PF02129">
    <property type="entry name" value="Peptidase_S15"/>
    <property type="match status" value="1"/>
</dbReference>
<feature type="region of interest" description="Disordered" evidence="2">
    <location>
        <begin position="379"/>
        <end position="407"/>
    </location>
</feature>
<dbReference type="SMART" id="SM00939">
    <property type="entry name" value="PepX_C"/>
    <property type="match status" value="1"/>
</dbReference>
<dbReference type="EC" id="3.1.1.84" evidence="4"/>
<protein>
    <submittedName>
        <fullName evidence="4">Cocaine esterase</fullName>
        <ecNumber evidence="4">3.1.1.84</ecNumber>
    </submittedName>
</protein>
<keyword evidence="1 4" id="KW-0378">Hydrolase</keyword>
<dbReference type="InterPro" id="IPR008979">
    <property type="entry name" value="Galactose-bd-like_sf"/>
</dbReference>
<evidence type="ECO:0000256" key="2">
    <source>
        <dbReference type="SAM" id="MobiDB-lite"/>
    </source>
</evidence>
<reference evidence="4 5" key="1">
    <citation type="submission" date="2017-03" db="EMBL/GenBank/DDBJ databases">
        <authorList>
            <person name="Afonso C.L."/>
            <person name="Miller P.J."/>
            <person name="Scott M.A."/>
            <person name="Spackman E."/>
            <person name="Goraichik I."/>
            <person name="Dimitrov K.M."/>
            <person name="Suarez D.L."/>
            <person name="Swayne D.E."/>
        </authorList>
    </citation>
    <scope>NUCLEOTIDE SEQUENCE [LARGE SCALE GENOMIC DNA]</scope>
    <source>
        <strain evidence="4 5">CECT 7023</strain>
    </source>
</reference>
<dbReference type="OrthoDB" id="9806163at2"/>
<dbReference type="InterPro" id="IPR013736">
    <property type="entry name" value="Xaa-Pro_dipept_C"/>
</dbReference>
<dbReference type="Pfam" id="PF08530">
    <property type="entry name" value="PepX_C"/>
    <property type="match status" value="1"/>
</dbReference>
<proteinExistence type="predicted"/>
<dbReference type="InterPro" id="IPR029058">
    <property type="entry name" value="AB_hydrolase_fold"/>
</dbReference>